<organism evidence="3 4">
    <name type="scientific">Trypanosoma equiperdum</name>
    <dbReference type="NCBI Taxonomy" id="5694"/>
    <lineage>
        <taxon>Eukaryota</taxon>
        <taxon>Discoba</taxon>
        <taxon>Euglenozoa</taxon>
        <taxon>Kinetoplastea</taxon>
        <taxon>Metakinetoplastina</taxon>
        <taxon>Trypanosomatida</taxon>
        <taxon>Trypanosomatidae</taxon>
        <taxon>Trypanosoma</taxon>
    </lineage>
</organism>
<name>A0A1G4I1D0_TRYEQ</name>
<evidence type="ECO:0008006" key="5">
    <source>
        <dbReference type="Google" id="ProtNLM"/>
    </source>
</evidence>
<feature type="compositionally biased region" description="Basic and acidic residues" evidence="1">
    <location>
        <begin position="844"/>
        <end position="859"/>
    </location>
</feature>
<evidence type="ECO:0000256" key="1">
    <source>
        <dbReference type="SAM" id="MobiDB-lite"/>
    </source>
</evidence>
<keyword evidence="2" id="KW-0472">Membrane</keyword>
<feature type="region of interest" description="Disordered" evidence="1">
    <location>
        <begin position="838"/>
        <end position="859"/>
    </location>
</feature>
<evidence type="ECO:0000256" key="2">
    <source>
        <dbReference type="SAM" id="Phobius"/>
    </source>
</evidence>
<keyword evidence="2" id="KW-0812">Transmembrane</keyword>
<reference evidence="3" key="1">
    <citation type="submission" date="2016-09" db="EMBL/GenBank/DDBJ databases">
        <authorList>
            <person name="Hebert L."/>
            <person name="Moumen B."/>
        </authorList>
    </citation>
    <scope>NUCLEOTIDE SEQUENCE [LARGE SCALE GENOMIC DNA]</scope>
    <source>
        <strain evidence="3">OVI</strain>
    </source>
</reference>
<sequence length="859" mass="95342">MMRFTRDGAVGNMQSDKSRRVLSCILFLCFLGLGALIAFATIPFSVLDGRSDKKQSDLVRIAVDETNWWSENMRLRVIESAAAARAIEGFVIGEIDNMPPWKGGLEQRALGWSFERFPYVAAAMFRNVRNNTGTVVMLAPGGVVSQTFPNTESVLEYDFFESGNGIGVAAAERMAERGGFELFGPVLRRVPVPNASWQLLICSAIHNATSGDPVSVANFWGFTVVVKDLMGLLDVGAFEERMKELEMNYLVYITDDANNTIPVTTSLRNNLTTAEIEKFTGGCYNRPVLPQVGHLFMCVRSAAMIEKHSRSTVVLLVVGCVFISLIAFVCGVMVVLPCLREFDSRMNAPKTVPFVMTIVGPCNAERLFELAPSAAFPVLEKYAKLQKAVITNNHGYVGLQVHPYTATFVTRDVDTAIETCFQLLKGVQKKHLDEPLKKWLGADGELSIAAAIHWCADAYIRVETVNGSIRYEGNDVKYCERMWMFVPPNKVTISQHAKDNIRSPSTEVCTTQIGSVFFRGVKEKQALFNVTRVNGDELQTFKDSTVPPSRIFGSAEIEQAEYEETPNAGFIPVSIQTNTRGTGGCEMPPSSPNLHKKKFKDRASHYCCSRDQGEHGTHRNPLAFPGGGDEVLPRTVAFASDPDNGRVGAEDVEIGLKFIYPRDHHVNPHIPTGSRFRLANDDVTHGYAAASSDKNVSKATSSGNSPVTDFHTMDELACVSVTSKGDFITEALMRPWIPNALNTHFRVLFEQYSLFLDFSYESVRTVIFYFYIAYKELLKPLAGPERTNLFNRFVIAFGVPPQSVLEALAVRCALRHIQQLEGIRTMLWHSEQERLQPSQCANAEDTKREGVSHVVEGRI</sequence>
<dbReference type="Proteomes" id="UP000195570">
    <property type="component" value="Unassembled WGS sequence"/>
</dbReference>
<feature type="transmembrane region" description="Helical" evidence="2">
    <location>
        <begin position="313"/>
        <end position="336"/>
    </location>
</feature>
<evidence type="ECO:0000313" key="4">
    <source>
        <dbReference type="Proteomes" id="UP000195570"/>
    </source>
</evidence>
<dbReference type="EMBL" id="CZPT02000286">
    <property type="protein sequence ID" value="SCU65409.1"/>
    <property type="molecule type" value="Genomic_DNA"/>
</dbReference>
<gene>
    <name evidence="3" type="ORF">TEOVI_000621300</name>
</gene>
<comment type="caution">
    <text evidence="3">The sequence shown here is derived from an EMBL/GenBank/DDBJ whole genome shotgun (WGS) entry which is preliminary data.</text>
</comment>
<dbReference type="Gene3D" id="3.30.70.1230">
    <property type="entry name" value="Nucleotide cyclase"/>
    <property type="match status" value="1"/>
</dbReference>
<protein>
    <recommendedName>
        <fullName evidence="5">CHASE domain-containing protein</fullName>
    </recommendedName>
</protein>
<dbReference type="AlphaFoldDB" id="A0A1G4I1D0"/>
<proteinExistence type="predicted"/>
<keyword evidence="4" id="KW-1185">Reference proteome</keyword>
<dbReference type="GeneID" id="92380152"/>
<dbReference type="RefSeq" id="XP_067077016.1">
    <property type="nucleotide sequence ID" value="XM_067220915.1"/>
</dbReference>
<keyword evidence="2" id="KW-1133">Transmembrane helix</keyword>
<dbReference type="InterPro" id="IPR029787">
    <property type="entry name" value="Nucleotide_cyclase"/>
</dbReference>
<accession>A0A1G4I1D0</accession>
<dbReference type="VEuPathDB" id="TriTrypDB:TEOVI_000621300"/>
<evidence type="ECO:0000313" key="3">
    <source>
        <dbReference type="EMBL" id="SCU65409.1"/>
    </source>
</evidence>